<reference evidence="2" key="1">
    <citation type="submission" date="2020-12" db="EMBL/GenBank/DDBJ databases">
        <title>Geomonas sp. Red875, isolated from river sediment.</title>
        <authorList>
            <person name="Xu Z."/>
            <person name="Zhang Z."/>
            <person name="Masuda Y."/>
            <person name="Itoh H."/>
            <person name="Senoo K."/>
        </authorList>
    </citation>
    <scope>NUCLEOTIDE SEQUENCE</scope>
    <source>
        <strain evidence="2">Red875</strain>
    </source>
</reference>
<dbReference type="InterPro" id="IPR052894">
    <property type="entry name" value="AsmA-related"/>
</dbReference>
<dbReference type="AlphaFoldDB" id="A0A8J7J8F7"/>
<dbReference type="InterPro" id="IPR025263">
    <property type="entry name" value="YhdP_central"/>
</dbReference>
<proteinExistence type="predicted"/>
<evidence type="ECO:0000313" key="2">
    <source>
        <dbReference type="EMBL" id="MBJ6725891.1"/>
    </source>
</evidence>
<dbReference type="Pfam" id="PF13116">
    <property type="entry name" value="YhdP"/>
    <property type="match status" value="1"/>
</dbReference>
<evidence type="ECO:0000259" key="1">
    <source>
        <dbReference type="Pfam" id="PF13116"/>
    </source>
</evidence>
<accession>A0A8J7J8F7</accession>
<dbReference type="RefSeq" id="WP_199384783.1">
    <property type="nucleotide sequence ID" value="NZ_JAEMHM010000011.1"/>
</dbReference>
<dbReference type="InterPro" id="IPR008023">
    <property type="entry name" value="DUF748"/>
</dbReference>
<dbReference type="Pfam" id="PF05359">
    <property type="entry name" value="DUF748"/>
    <property type="match status" value="1"/>
</dbReference>
<dbReference type="Proteomes" id="UP000636888">
    <property type="component" value="Unassembled WGS sequence"/>
</dbReference>
<feature type="domain" description="YhdP central" evidence="1">
    <location>
        <begin position="777"/>
        <end position="1027"/>
    </location>
</feature>
<keyword evidence="3" id="KW-1185">Reference proteome</keyword>
<dbReference type="GO" id="GO:0090313">
    <property type="term" value="P:regulation of protein targeting to membrane"/>
    <property type="evidence" value="ECO:0007669"/>
    <property type="project" value="TreeGrafter"/>
</dbReference>
<protein>
    <submittedName>
        <fullName evidence="2">AsmA-like C-terminal domain-containing protein</fullName>
    </submittedName>
</protein>
<dbReference type="EMBL" id="JAEMHM010000011">
    <property type="protein sequence ID" value="MBJ6725891.1"/>
    <property type="molecule type" value="Genomic_DNA"/>
</dbReference>
<comment type="caution">
    <text evidence="2">The sequence shown here is derived from an EMBL/GenBank/DDBJ whole genome shotgun (WGS) entry which is preliminary data.</text>
</comment>
<sequence>MAFKRLRAWILPVIMLTVSLAVIGVSLGIKLLDLDTYKEQIIAGVRASLNRELRYESGEFSLRPGPGFTFTGVRIKEKDGVGEFVRADRLTIGVALWPLLQKRIVLNYVELDHPVLNLSRDEHGVLNVNDLLEQKGGETRIEGIKLKQATVNFTDRAVAQTPVITGLTGTDLAMTEFQRGKECHLNLKGTLNAGGRQAPVSIGTTFKIAPRGVKFTESFFNGKVQTGAVNATHFLPYYGKYLPFRYFGGDVATDFVFRGKLNDFKSKGSFQVTRLYLDYPKVFHAVLAPRLVKGSCELELTPRQLNISNIKANVDGLGVAGTCRLVDLYSRDIRIVARASTTSFNLQEFRQYIPYGIIVKDTADFIEQKLRGGIYKLDDARLDGRVSQILHMERGRNYNVLTALAHVQDGLITYGGGIPTFNAIKGELELAGKDFNLKGMSGRFGSSPFTLNGSLADFPLDTPTLYPFVMNIHPRQPELAWLLGAGKGERLAITDNSQLKLTGSGSTRLFNLKGDWDLTPAAYQFRGALAKPAGRANSATFQMSFSAKEFILNALNFRLAPLDLAASARYRYGGGLALEIRTNNFAVGEVAPLAPQLAKYHPAGKVQATLHGRGKGLDTLGWDGELALAGVSLKPSEKMKPLTALTGNLRFGPDSAESSQLSGRIGNSTFHGKGSVTGFKAPALALNFTSPSIDLSDLGMGNPQQPVRAERVSGNVTYRDNNLQIAYLGCQLGHSLLALKGSVQDLDHPRLDLQVNAPHLELEDLSALNRISSGKGGAPIVLKASVAAVEGKGHDIPFKRLRCTVLQEDGILYLQGVEAGTLDGELTGKVRLDPGPAGQARYQVSFALQRASAEKLLHALGVKKQELTGKVSVSGELTAKGESSAELRKTALGSISIRAEHGTMRRFSVLSKVFSILNVSQLLKFHLPDMVSGGMPYKKITGDIAIRDGVASTTNLFVDSEAINISTVGKIDLVRNELDLTIGVQPLQTVDKVVSKIPIVGWILTGKDKSLVTTYFEAKGPVEDPKVTAVPVKSLAKGVFNIFKRVFELPARLITDTGEVVIGK</sequence>
<dbReference type="PANTHER" id="PTHR30441:SF4">
    <property type="entry name" value="PROTEIN ASMA"/>
    <property type="match status" value="1"/>
</dbReference>
<dbReference type="PANTHER" id="PTHR30441">
    <property type="entry name" value="DUF748 DOMAIN-CONTAINING PROTEIN"/>
    <property type="match status" value="1"/>
</dbReference>
<organism evidence="2 3">
    <name type="scientific">Geomesophilobacter sediminis</name>
    <dbReference type="NCBI Taxonomy" id="2798584"/>
    <lineage>
        <taxon>Bacteria</taxon>
        <taxon>Pseudomonadati</taxon>
        <taxon>Thermodesulfobacteriota</taxon>
        <taxon>Desulfuromonadia</taxon>
        <taxon>Geobacterales</taxon>
        <taxon>Geobacteraceae</taxon>
        <taxon>Geomesophilobacter</taxon>
    </lineage>
</organism>
<gene>
    <name evidence="2" type="ORF">JFN93_14335</name>
</gene>
<name>A0A8J7J8F7_9BACT</name>
<evidence type="ECO:0000313" key="3">
    <source>
        <dbReference type="Proteomes" id="UP000636888"/>
    </source>
</evidence>
<dbReference type="GO" id="GO:0005886">
    <property type="term" value="C:plasma membrane"/>
    <property type="evidence" value="ECO:0007669"/>
    <property type="project" value="TreeGrafter"/>
</dbReference>